<keyword evidence="2" id="KW-1185">Reference proteome</keyword>
<dbReference type="HOGENOM" id="CLU_1601569_0_0_6"/>
<evidence type="ECO:0000313" key="1">
    <source>
        <dbReference type="EMBL" id="AFL76221.1"/>
    </source>
</evidence>
<dbReference type="STRING" id="765911.Thivi_4418"/>
<dbReference type="RefSeq" id="WP_014780597.1">
    <property type="nucleotide sequence ID" value="NC_018012.1"/>
</dbReference>
<protein>
    <submittedName>
        <fullName evidence="1">Uncharacterized protein</fullName>
    </submittedName>
</protein>
<dbReference type="KEGG" id="tvi:Thivi_4418"/>
<proteinExistence type="predicted"/>
<dbReference type="Pfam" id="PF08822">
    <property type="entry name" value="DUF1804"/>
    <property type="match status" value="1"/>
</dbReference>
<gene>
    <name evidence="1" type="ordered locus">Thivi_4418</name>
</gene>
<dbReference type="OrthoDB" id="5676847at2"/>
<sequence length="167" mass="18162">MKCAPEARKRARDAYVHERQTLLGAAQAAGISLGTANRWKKADSGTSKDWDKARAAASLSGDGLQAVAMAVLEDYLLQHQATLAALRDPATEIGPLQRAEVLSRLTDSFHKAMAAHAKLSPELSRLAIAMEVMQRMANFVRARYPQHTNAFLDILEPFGETLGDAYG</sequence>
<accession>I3YGV3</accession>
<dbReference type="InterPro" id="IPR014926">
    <property type="entry name" value="Phage_D3112_Orf24"/>
</dbReference>
<dbReference type="Proteomes" id="UP000006062">
    <property type="component" value="Chromosome"/>
</dbReference>
<dbReference type="AlphaFoldDB" id="I3YGV3"/>
<name>I3YGV3_THIV6</name>
<dbReference type="EMBL" id="CP003154">
    <property type="protein sequence ID" value="AFL76221.1"/>
    <property type="molecule type" value="Genomic_DNA"/>
</dbReference>
<organism evidence="1 2">
    <name type="scientific">Thiocystis violascens (strain ATCC 17096 / DSM 198 / 6111)</name>
    <name type="common">Chromatium violascens</name>
    <dbReference type="NCBI Taxonomy" id="765911"/>
    <lineage>
        <taxon>Bacteria</taxon>
        <taxon>Pseudomonadati</taxon>
        <taxon>Pseudomonadota</taxon>
        <taxon>Gammaproteobacteria</taxon>
        <taxon>Chromatiales</taxon>
        <taxon>Chromatiaceae</taxon>
        <taxon>Thiocystis</taxon>
    </lineage>
</organism>
<reference evidence="1 2" key="1">
    <citation type="submission" date="2012-06" db="EMBL/GenBank/DDBJ databases">
        <title>Complete sequence of Thiocystis violascens DSM 198.</title>
        <authorList>
            <consortium name="US DOE Joint Genome Institute"/>
            <person name="Lucas S."/>
            <person name="Han J."/>
            <person name="Lapidus A."/>
            <person name="Cheng J.-F."/>
            <person name="Goodwin L."/>
            <person name="Pitluck S."/>
            <person name="Peters L."/>
            <person name="Ovchinnikova G."/>
            <person name="Teshima H."/>
            <person name="Detter J.C."/>
            <person name="Han C."/>
            <person name="Tapia R."/>
            <person name="Land M."/>
            <person name="Hauser L."/>
            <person name="Kyrpides N."/>
            <person name="Ivanova N."/>
            <person name="Pagani I."/>
            <person name="Vogl K."/>
            <person name="Liu Z."/>
            <person name="Frigaard N.-U."/>
            <person name="Bryant D."/>
            <person name="Woyke T."/>
        </authorList>
    </citation>
    <scope>NUCLEOTIDE SEQUENCE [LARGE SCALE GENOMIC DNA]</scope>
    <source>
        <strain evidence="2">ATCC 17096 / DSM 198 / 6111</strain>
    </source>
</reference>
<evidence type="ECO:0000313" key="2">
    <source>
        <dbReference type="Proteomes" id="UP000006062"/>
    </source>
</evidence>
<dbReference type="eggNOG" id="ENOG502ZTY5">
    <property type="taxonomic scope" value="Bacteria"/>
</dbReference>